<dbReference type="InterPro" id="IPR001138">
    <property type="entry name" value="Zn2Cys6_DnaBD"/>
</dbReference>
<keyword evidence="6" id="KW-0804">Transcription</keyword>
<keyword evidence="2" id="KW-0479">Metal-binding</keyword>
<gene>
    <name evidence="11" type="ORF">QIS74_10793</name>
</gene>
<feature type="domain" description="Xylanolytic transcriptional activator regulatory" evidence="10">
    <location>
        <begin position="378"/>
        <end position="457"/>
    </location>
</feature>
<dbReference type="SMART" id="SM00906">
    <property type="entry name" value="Fungal_trans"/>
    <property type="match status" value="1"/>
</dbReference>
<dbReference type="GO" id="GO:0006351">
    <property type="term" value="P:DNA-templated transcription"/>
    <property type="evidence" value="ECO:0007669"/>
    <property type="project" value="InterPro"/>
</dbReference>
<dbReference type="GO" id="GO:0000981">
    <property type="term" value="F:DNA-binding transcription factor activity, RNA polymerase II-specific"/>
    <property type="evidence" value="ECO:0007669"/>
    <property type="project" value="InterPro"/>
</dbReference>
<evidence type="ECO:0000256" key="9">
    <source>
        <dbReference type="SAM" id="SignalP"/>
    </source>
</evidence>
<evidence type="ECO:0000256" key="2">
    <source>
        <dbReference type="ARBA" id="ARBA00022723"/>
    </source>
</evidence>
<feature type="chain" id="PRO_5043844097" description="Xylanolytic transcriptional activator regulatory domain-containing protein" evidence="9">
    <location>
        <begin position="20"/>
        <end position="663"/>
    </location>
</feature>
<dbReference type="InterPro" id="IPR036864">
    <property type="entry name" value="Zn2-C6_fun-type_DNA-bd_sf"/>
</dbReference>
<reference evidence="11 12" key="1">
    <citation type="submission" date="2023-04" db="EMBL/GenBank/DDBJ databases">
        <title>Colletotrichum tabacum stain YC1 causing leaf anthracnose on Nicotiana tabacum(L.) cv.</title>
        <authorList>
            <person name="Ji Z."/>
            <person name="Wang M."/>
            <person name="Zhang J."/>
            <person name="Wang N."/>
            <person name="Zhou Z."/>
        </authorList>
    </citation>
    <scope>NUCLEOTIDE SEQUENCE [LARGE SCALE GENOMIC DNA]</scope>
    <source>
        <strain evidence="11 12">YC1</strain>
    </source>
</reference>
<evidence type="ECO:0000256" key="4">
    <source>
        <dbReference type="ARBA" id="ARBA00023015"/>
    </source>
</evidence>
<dbReference type="GO" id="GO:0008270">
    <property type="term" value="F:zinc ion binding"/>
    <property type="evidence" value="ECO:0007669"/>
    <property type="project" value="InterPro"/>
</dbReference>
<dbReference type="PANTHER" id="PTHR31313">
    <property type="entry name" value="TY1 ENHANCER ACTIVATOR"/>
    <property type="match status" value="1"/>
</dbReference>
<sequence>MYLSTVSLILALSATGALAGLHNDALCVTGRTRSPVGGTPFSPSYTWAKDYEIHKEATECACKLYRARNTGNKQWDRCPDCFYSPIQLTCHSDGWHIGGDEFKCSRTEPCQNCTAASTPCEYRPLDRKRVPVSHEYVASLESRLAWFESFVRGLRAATPEEREAMLTSAAALEETSTVNVATEPEDSNRTAPGDYITRLGVRTGSQAHLELGFEGSHQVHQGATSIFRADTPDDAAASSSSSLQGLPSFSGVESNFESVMQHFGLSMSPSDIMAPLTQFFRWQYPHFMFIYREAFLRDHFGHDRDRERAKYWSPALLLSICALGALVGIDTKARSERFFLAAESIVMVTGLTRPSVATVQAFLCLALYEIGRGNSSKGWGYSGIAFRMAQDLGFQRDPKDWAHHDSSLATDEDVEIRRRIYWGCYISDKLISLILGRPVYLVYDAAEVQPMETLPEPPEMALWRPVGFDEEYTEPVQATSSMIPYLHEQIRLSRVIEKMMSTLFSPRSNLDGLSRRICFDNLNLELNRWRESLPNFAKWHKWGSSSPSKPIPGVLALHLLFHSVRIALNYDQAVASRGGDAEGKLRLYCVTSAQDITSLLRTYRSQYGLQHAPLVFVYGTVQASRSAKAFGITEESHYLMQMLGELSSAWGLSKEVLARVWNC</sequence>
<feature type="region of interest" description="Disordered" evidence="8">
    <location>
        <begin position="175"/>
        <end position="194"/>
    </location>
</feature>
<dbReference type="CDD" id="cd00067">
    <property type="entry name" value="GAL4"/>
    <property type="match status" value="1"/>
</dbReference>
<proteinExistence type="predicted"/>
<evidence type="ECO:0000313" key="12">
    <source>
        <dbReference type="Proteomes" id="UP001327957"/>
    </source>
</evidence>
<evidence type="ECO:0000313" key="11">
    <source>
        <dbReference type="EMBL" id="KAK6211529.1"/>
    </source>
</evidence>
<dbReference type="Pfam" id="PF04082">
    <property type="entry name" value="Fungal_trans"/>
    <property type="match status" value="1"/>
</dbReference>
<dbReference type="GO" id="GO:0003677">
    <property type="term" value="F:DNA binding"/>
    <property type="evidence" value="ECO:0007669"/>
    <property type="project" value="UniProtKB-KW"/>
</dbReference>
<dbReference type="AlphaFoldDB" id="A0AAV9T1M4"/>
<evidence type="ECO:0000256" key="5">
    <source>
        <dbReference type="ARBA" id="ARBA00023125"/>
    </source>
</evidence>
<dbReference type="Proteomes" id="UP001327957">
    <property type="component" value="Unassembled WGS sequence"/>
</dbReference>
<evidence type="ECO:0000259" key="10">
    <source>
        <dbReference type="SMART" id="SM00906"/>
    </source>
</evidence>
<dbReference type="InterPro" id="IPR007219">
    <property type="entry name" value="XnlR_reg_dom"/>
</dbReference>
<accession>A0AAV9T1M4</accession>
<comment type="subcellular location">
    <subcellularLocation>
        <location evidence="1">Nucleus</location>
    </subcellularLocation>
</comment>
<evidence type="ECO:0000256" key="6">
    <source>
        <dbReference type="ARBA" id="ARBA00023163"/>
    </source>
</evidence>
<comment type="caution">
    <text evidence="11">The sequence shown here is derived from an EMBL/GenBank/DDBJ whole genome shotgun (WGS) entry which is preliminary data.</text>
</comment>
<dbReference type="CDD" id="cd12148">
    <property type="entry name" value="fungal_TF_MHR"/>
    <property type="match status" value="1"/>
</dbReference>
<dbReference type="GO" id="GO:0005634">
    <property type="term" value="C:nucleus"/>
    <property type="evidence" value="ECO:0007669"/>
    <property type="project" value="UniProtKB-SubCell"/>
</dbReference>
<feature type="signal peptide" evidence="9">
    <location>
        <begin position="1"/>
        <end position="19"/>
    </location>
</feature>
<keyword evidence="3" id="KW-0862">Zinc</keyword>
<organism evidence="11 12">
    <name type="scientific">Colletotrichum tabaci</name>
    <dbReference type="NCBI Taxonomy" id="1209068"/>
    <lineage>
        <taxon>Eukaryota</taxon>
        <taxon>Fungi</taxon>
        <taxon>Dikarya</taxon>
        <taxon>Ascomycota</taxon>
        <taxon>Pezizomycotina</taxon>
        <taxon>Sordariomycetes</taxon>
        <taxon>Hypocreomycetidae</taxon>
        <taxon>Glomerellales</taxon>
        <taxon>Glomerellaceae</taxon>
        <taxon>Colletotrichum</taxon>
        <taxon>Colletotrichum destructivum species complex</taxon>
    </lineage>
</organism>
<dbReference type="EMBL" id="JASAOK010000046">
    <property type="protein sequence ID" value="KAK6211529.1"/>
    <property type="molecule type" value="Genomic_DNA"/>
</dbReference>
<dbReference type="PANTHER" id="PTHR31313:SF81">
    <property type="entry name" value="TY1 ENHANCER ACTIVATOR"/>
    <property type="match status" value="1"/>
</dbReference>
<keyword evidence="4" id="KW-0805">Transcription regulation</keyword>
<protein>
    <recommendedName>
        <fullName evidence="10">Xylanolytic transcriptional activator regulatory domain-containing protein</fullName>
    </recommendedName>
</protein>
<keyword evidence="5" id="KW-0238">DNA-binding</keyword>
<dbReference type="InterPro" id="IPR051615">
    <property type="entry name" value="Transcr_Regulatory_Elem"/>
</dbReference>
<evidence type="ECO:0000256" key="1">
    <source>
        <dbReference type="ARBA" id="ARBA00004123"/>
    </source>
</evidence>
<evidence type="ECO:0000256" key="3">
    <source>
        <dbReference type="ARBA" id="ARBA00022833"/>
    </source>
</evidence>
<evidence type="ECO:0000256" key="8">
    <source>
        <dbReference type="SAM" id="MobiDB-lite"/>
    </source>
</evidence>
<keyword evidence="9" id="KW-0732">Signal</keyword>
<name>A0AAV9T1M4_9PEZI</name>
<keyword evidence="12" id="KW-1185">Reference proteome</keyword>
<evidence type="ECO:0000256" key="7">
    <source>
        <dbReference type="ARBA" id="ARBA00023242"/>
    </source>
</evidence>
<dbReference type="Gene3D" id="4.10.240.10">
    <property type="entry name" value="Zn(2)-C6 fungal-type DNA-binding domain"/>
    <property type="match status" value="1"/>
</dbReference>
<keyword evidence="7" id="KW-0539">Nucleus</keyword>